<sequence>MNSYTSVPTEEPPSYNQEEQVRHEGDNIPDDFKYSVNVASCELSLRHLFIRKVYSLLSVQIFATVLIGLIFRLNKSVTVWCFQNLWLFYLSIFGSFGFLIATHFKARSYPTNLILLGGFTACEAYGVGLACALFESEVLLQALLLTFVIFIGLTIFAFQTKYDFVSWEGALMVGVWTLIGTGLVFAFLPNHSSTMEMIYSFLGAAIFGVYVIVDTQKIMKTANLDDEIPATLSLYMDILNLFLFILRILNNQRRD</sequence>
<keyword evidence="9" id="KW-1185">Reference proteome</keyword>
<feature type="transmembrane region" description="Helical" evidence="5">
    <location>
        <begin position="234"/>
        <end position="250"/>
    </location>
</feature>
<evidence type="ECO:0000313" key="7">
    <source>
        <dbReference type="EMBL" id="CCE83930.1"/>
    </source>
</evidence>
<feature type="transmembrane region" description="Helical" evidence="5">
    <location>
        <begin position="77"/>
        <end position="101"/>
    </location>
</feature>
<reference evidence="9" key="2">
    <citation type="journal article" date="2012" name="G3 (Bethesda)">
        <title>Pichia sorbitophila, an interspecies yeast hybrid reveals early steps of genome resolution following polyploidization.</title>
        <authorList>
            <person name="Leh Louis V."/>
            <person name="Despons L."/>
            <person name="Friedrich A."/>
            <person name="Martin T."/>
            <person name="Durrens P."/>
            <person name="Casaregola S."/>
            <person name="Neuveglise C."/>
            <person name="Fairhead C."/>
            <person name="Marck C."/>
            <person name="Cruz J.A."/>
            <person name="Straub M.L."/>
            <person name="Kugler V."/>
            <person name="Sacerdot C."/>
            <person name="Uzunov Z."/>
            <person name="Thierry A."/>
            <person name="Weiss S."/>
            <person name="Bleykasten C."/>
            <person name="De Montigny J."/>
            <person name="Jacques N."/>
            <person name="Jung P."/>
            <person name="Lemaire M."/>
            <person name="Mallet S."/>
            <person name="Morel G."/>
            <person name="Richard G.F."/>
            <person name="Sarkar A."/>
            <person name="Savel G."/>
            <person name="Schacherer J."/>
            <person name="Seret M.L."/>
            <person name="Talla E."/>
            <person name="Samson G."/>
            <person name="Jubin C."/>
            <person name="Poulain J."/>
            <person name="Vacherie B."/>
            <person name="Barbe V."/>
            <person name="Pelletier E."/>
            <person name="Sherman D.J."/>
            <person name="Westhof E."/>
            <person name="Weissenbach J."/>
            <person name="Baret P.V."/>
            <person name="Wincker P."/>
            <person name="Gaillardin C."/>
            <person name="Dujon B."/>
            <person name="Souciet J.L."/>
        </authorList>
    </citation>
    <scope>NUCLEOTIDE SEQUENCE [LARGE SCALE GENOMIC DNA]</scope>
    <source>
        <strain evidence="9">ATCC MYA-4447 / BCRC 22081 / CBS 7064 / NBRC 10061 / NRRL Y-12695</strain>
    </source>
</reference>
<dbReference type="Proteomes" id="UP000005222">
    <property type="component" value="Chromosome K"/>
</dbReference>
<dbReference type="GO" id="GO:0016020">
    <property type="term" value="C:membrane"/>
    <property type="evidence" value="ECO:0007669"/>
    <property type="project" value="UniProtKB-SubCell"/>
</dbReference>
<dbReference type="CDD" id="cd10429">
    <property type="entry name" value="GAAP_like"/>
    <property type="match status" value="1"/>
</dbReference>
<dbReference type="HOGENOM" id="CLU_058671_0_0_1"/>
<evidence type="ECO:0000256" key="5">
    <source>
        <dbReference type="RuleBase" id="RU004379"/>
    </source>
</evidence>
<evidence type="ECO:0000256" key="2">
    <source>
        <dbReference type="ARBA" id="ARBA00022692"/>
    </source>
</evidence>
<dbReference type="eggNOG" id="KOG2322">
    <property type="taxonomic scope" value="Eukaryota"/>
</dbReference>
<feature type="transmembrane region" description="Helical" evidence="5">
    <location>
        <begin position="170"/>
        <end position="188"/>
    </location>
</feature>
<evidence type="ECO:0000256" key="4">
    <source>
        <dbReference type="ARBA" id="ARBA00023136"/>
    </source>
</evidence>
<dbReference type="PANTHER" id="PTHR23291:SF50">
    <property type="entry name" value="PROTEIN LIFEGUARD 4"/>
    <property type="match status" value="1"/>
</dbReference>
<comment type="similarity">
    <text evidence="5">Belongs to the BI1 family.</text>
</comment>
<dbReference type="InParanoid" id="G8Y916"/>
<dbReference type="OMA" id="IMATIEL"/>
<feature type="region of interest" description="Disordered" evidence="6">
    <location>
        <begin position="1"/>
        <end position="21"/>
    </location>
</feature>
<dbReference type="InterPro" id="IPR006214">
    <property type="entry name" value="Bax_inhibitor_1-related"/>
</dbReference>
<evidence type="ECO:0000313" key="9">
    <source>
        <dbReference type="Proteomes" id="UP000005222"/>
    </source>
</evidence>
<evidence type="ECO:0000313" key="8">
    <source>
        <dbReference type="EMBL" id="CCE84961.1"/>
    </source>
</evidence>
<evidence type="ECO:0000256" key="1">
    <source>
        <dbReference type="ARBA" id="ARBA00004141"/>
    </source>
</evidence>
<keyword evidence="3 5" id="KW-1133">Transmembrane helix</keyword>
<keyword evidence="4 5" id="KW-0472">Membrane</keyword>
<comment type="subcellular location">
    <subcellularLocation>
        <location evidence="1">Membrane</location>
        <topology evidence="1">Multi-pass membrane protein</topology>
    </subcellularLocation>
</comment>
<dbReference type="FunCoup" id="G8Y916">
    <property type="interactions" value="990"/>
</dbReference>
<keyword evidence="2 5" id="KW-0812">Transmembrane</keyword>
<accession>G8Y916</accession>
<name>G8Y916_PICSO</name>
<evidence type="ECO:0000256" key="3">
    <source>
        <dbReference type="ARBA" id="ARBA00022989"/>
    </source>
</evidence>
<dbReference type="AlphaFoldDB" id="G8Y916"/>
<dbReference type="OrthoDB" id="7933078at2759"/>
<dbReference type="Pfam" id="PF01027">
    <property type="entry name" value="Bax1-I"/>
    <property type="match status" value="1"/>
</dbReference>
<evidence type="ECO:0000256" key="6">
    <source>
        <dbReference type="SAM" id="MobiDB-lite"/>
    </source>
</evidence>
<feature type="transmembrane region" description="Helical" evidence="5">
    <location>
        <begin position="139"/>
        <end position="158"/>
    </location>
</feature>
<dbReference type="Proteomes" id="UP000005222">
    <property type="component" value="Chromosome L"/>
</dbReference>
<dbReference type="EMBL" id="FO082048">
    <property type="protein sequence ID" value="CCE84961.1"/>
    <property type="molecule type" value="Genomic_DNA"/>
</dbReference>
<feature type="transmembrane region" description="Helical" evidence="5">
    <location>
        <begin position="113"/>
        <end position="133"/>
    </location>
</feature>
<gene>
    <name evidence="7" type="primary">Piso0_004527</name>
    <name evidence="7" type="ORF">GNLVRS01_PISO0K18842g</name>
    <name evidence="8" type="ORF">GNLVRS01_PISO0L18843g</name>
</gene>
<dbReference type="STRING" id="559304.G8Y916"/>
<proteinExistence type="inferred from homology"/>
<feature type="compositionally biased region" description="Polar residues" evidence="6">
    <location>
        <begin position="1"/>
        <end position="18"/>
    </location>
</feature>
<protein>
    <submittedName>
        <fullName evidence="7">Piso0_004527 protein</fullName>
    </submittedName>
</protein>
<dbReference type="PANTHER" id="PTHR23291">
    <property type="entry name" value="BAX INHIBITOR-RELATED"/>
    <property type="match status" value="1"/>
</dbReference>
<dbReference type="EMBL" id="FO082049">
    <property type="protein sequence ID" value="CCE83930.1"/>
    <property type="molecule type" value="Genomic_DNA"/>
</dbReference>
<organism evidence="7 9">
    <name type="scientific">Pichia sorbitophila (strain ATCC MYA-4447 / BCRC 22081 / CBS 7064 / NBRC 10061 / NRRL Y-12695)</name>
    <name type="common">Hybrid yeast</name>
    <dbReference type="NCBI Taxonomy" id="559304"/>
    <lineage>
        <taxon>Eukaryota</taxon>
        <taxon>Fungi</taxon>
        <taxon>Dikarya</taxon>
        <taxon>Ascomycota</taxon>
        <taxon>Saccharomycotina</taxon>
        <taxon>Pichiomycetes</taxon>
        <taxon>Debaryomycetaceae</taxon>
        <taxon>Millerozyma</taxon>
    </lineage>
</organism>
<reference evidence="7" key="1">
    <citation type="submission" date="2011-10" db="EMBL/GenBank/DDBJ databases">
        <authorList>
            <person name="Genoscope - CEA"/>
        </authorList>
    </citation>
    <scope>NUCLEOTIDE SEQUENCE</scope>
</reference>
<feature type="transmembrane region" description="Helical" evidence="5">
    <location>
        <begin position="53"/>
        <end position="71"/>
    </location>
</feature>
<feature type="transmembrane region" description="Helical" evidence="5">
    <location>
        <begin position="194"/>
        <end position="213"/>
    </location>
</feature>